<dbReference type="OrthoDB" id="329835at2759"/>
<dbReference type="GO" id="GO:0004312">
    <property type="term" value="F:fatty acid synthase activity"/>
    <property type="evidence" value="ECO:0007669"/>
    <property type="project" value="TreeGrafter"/>
</dbReference>
<dbReference type="SMART" id="SM00824">
    <property type="entry name" value="PKS_TE"/>
    <property type="match status" value="1"/>
</dbReference>
<dbReference type="InterPro" id="IPR018201">
    <property type="entry name" value="Ketoacyl_synth_AS"/>
</dbReference>
<dbReference type="GO" id="GO:0031177">
    <property type="term" value="F:phosphopantetheine binding"/>
    <property type="evidence" value="ECO:0007669"/>
    <property type="project" value="InterPro"/>
</dbReference>
<feature type="active site" description="Proton acceptor; for dehydratase activity" evidence="5">
    <location>
        <position position="1309"/>
    </location>
</feature>
<dbReference type="SUPFAM" id="SSF53901">
    <property type="entry name" value="Thiolase-like"/>
    <property type="match status" value="1"/>
</dbReference>
<keyword evidence="4" id="KW-0511">Multifunctional enzyme</keyword>
<dbReference type="Pfam" id="PF00975">
    <property type="entry name" value="Thioesterase"/>
    <property type="match status" value="1"/>
</dbReference>
<evidence type="ECO:0000259" key="7">
    <source>
        <dbReference type="PROSITE" id="PS50075"/>
    </source>
</evidence>
<dbReference type="InterPro" id="IPR032088">
    <property type="entry name" value="SAT"/>
</dbReference>
<dbReference type="Proteomes" id="UP000240883">
    <property type="component" value="Unassembled WGS sequence"/>
</dbReference>
<dbReference type="InterPro" id="IPR049551">
    <property type="entry name" value="PKS_DH_C"/>
</dbReference>
<dbReference type="InterPro" id="IPR020802">
    <property type="entry name" value="TesA-like"/>
</dbReference>
<dbReference type="InterPro" id="IPR014031">
    <property type="entry name" value="Ketoacyl_synth_C"/>
</dbReference>
<dbReference type="InterPro" id="IPR020841">
    <property type="entry name" value="PKS_Beta-ketoAc_synthase_dom"/>
</dbReference>
<sequence length="2097" mass="228867">MAGRQLQPNAKQVLIFGDQTESTLPHIREIYRRSPASLYLQQFLRGSSDAVRRCIYDLSAAKRGRFYFDSFLSLAESYDQQQCSDPVVQTLLLCIAQLGTLVMLLEDTPDLLHNSIILGWCTGLLPAAVASSSHSMVDVLRITPEIVTIAVKIGVEAYRQSELVEKSERSWSFALSGLSESLLQQHLDDLNLGKTIPPLKVAYISAVTGSACTVSGPPSTLDLLRSSMQCHVVPLRISAPFHAGHLTWPDWKQNGTLGQISGSTQSMRMRTTLLSPSTGRPYQETTLRDVLPQILEDIFRNQIRQQDVVSQLKSLLSGCKFCIVPIVASGVSKRLESTLEERDSAPPASGTSQRNPRQNDDTSDNEEIAIIGMSGRFPGAESLDAFWEVLKSGMDLCQEIPRDRFDTTTHYDPTGKKENTSLTPFGCFLDRPGVFDARMFNMSPREAASTDPGQRLLLMSTYEALERAGYSQEPSETERDTKVGSFFGQTIDDWREYNAAEKVDMYYVTGGIRAFSAGRVNYHFKWDGPAYSVDSACSSSLLAIQLACKSLSGRECNMAVAGGSNIVTGCNMYSGLSRGSFLSQTGACKTFDSTADGYCRGEGVGVVVLKRMADALANGDPVLAVIKSAATNHSAKAVSITHPHVETQERLFRDVLAQGGVNPIDVDYVEFHGTGTQAGDAAEAQSVVDVFGATHRARPLTVGSVKPNIGHGEAAAGVCSLIKTLMMLQHQEILPHSGVKGELNPKLSLFPDHGCQIATSAAFSREPHRTRTVMVNNFSAAGGNTSILIQDSRFESPKAQPQDPRTGHVVTVSGKTAVSLVQNVDRLSKFLETPTSSSIAEIAYTSTSRRLHHPLRRAYAVTNIGDLAIALEKDLQQWDEKEIKANKPPPIIFVFPGQGSKVIAVAKELYETSPAFCRIISELENVCVSQNIPSFMATLVGTCTAPSPLEAQLCLAVVEVALARLWQSWGVEPQLVVGHSLGEYAALCVAGVISAADMVFLVAKRASLMHEKCVSGTHKMLSLRISVKEVNEALAGCRERYPSLEVACINGLTATVVSGLSEHTSAFKDQQESRGVTAVVLDTPYAFHSGQMDPILEPFERAARGIHFAKPAIPVASTYLGSIVKDTGIFSSSYLSRQARDQVRWSHALNAISEHVPAKHENEIHWIEAGPGTTCLSLIRQSLGTKASNTLPTLDLKRSAWECISSSLSAVYQAGVDIRWTEFHRDYKHSLSVVSLPTYAFDLKNYWVDYTSRLDQPSRTELVPQQPKLTFASPCWQKILHEDFGPSEARVEFASDFSDHELFEMASGHMVNGIGLCPSSIFASMAFSCALYVFQQRDDSLKGVPPMDISDMEIFSPCIISPDDESHPFTVTAVQHSSSSPNSVQITFGSSTDGTSFREHARCFVVRTTSSSGFADLNKNLYLVKDRVELLRHRAETCQAHRLRRSMVYKLFKTVVDYSEGYQALDDVYLSTDGPEAFARLSFQSPEDIDKFVHNPFWIDNFAQIGGFALNISPPSGRDDVYISHGWQSMRVLGRLSCTEQYTAYVCMQPQPAETEVWAGDVYVFNEKEVVAVCYGLKFKEMRRSLLNLLLHNSSDHSDRPVRRTLSRDSRTPSTSRSSSTSIAAETKAVDTVLDVIAKTAGLTSEAFGESSTEWSDLGIDSLLSIAIIQKLREETGMDLPSSFFTTYPSVGQVCRHFGADLERPGREKVVGRTRSRPQPSKRDLSQSSSLLSFADSAIMMGMGSGASSPDVHKLLMSIIATEVGLDENDLTPSTQLSELGMDSLLTITVLSVFRERTGINLASSFFIDCPTPSHVKLALQEPTDTEVQPKSIPVLLQGTPKPNGKALFLLPDGSGSALSYMDLPQLTTTGLPVYALPSPFAQDPDAYTLPFETVAAVFVRAVRELQPYGPYLLGGWSMGGIFAWEAARQLLAAGERVDMLAMIDSPCPRTLPPLPAPTLDILDRAGIFAGLNNRGVSKTTRRHFLASVRALETYTPQPLETGAALGKVVAVWAKGSVLDGVTDEGKRKAVMSDDDIAGEARDWLVGLRKDFGPAGWDRLVATDVECRCIPGNHFSIMKAPLITEVASAISDALKGV</sequence>
<dbReference type="Pfam" id="PF22621">
    <property type="entry name" value="CurL-like_PKS_C"/>
    <property type="match status" value="1"/>
</dbReference>
<dbReference type="Gene3D" id="3.40.50.1820">
    <property type="entry name" value="alpha/beta hydrolase"/>
    <property type="match status" value="1"/>
</dbReference>
<dbReference type="NCBIfam" id="TIGR04532">
    <property type="entry name" value="PT_fungal_PKS"/>
    <property type="match status" value="1"/>
</dbReference>
<feature type="region of interest" description="N-terminal hotdog fold" evidence="5">
    <location>
        <begin position="1277"/>
        <end position="1412"/>
    </location>
</feature>
<evidence type="ECO:0000259" key="8">
    <source>
        <dbReference type="PROSITE" id="PS52004"/>
    </source>
</evidence>
<dbReference type="STRING" id="1448308.A0A2T2NRS3"/>
<evidence type="ECO:0000256" key="4">
    <source>
        <dbReference type="ARBA" id="ARBA00023268"/>
    </source>
</evidence>
<dbReference type="InterPro" id="IPR016036">
    <property type="entry name" value="Malonyl_transacylase_ACP-bd"/>
</dbReference>
<evidence type="ECO:0000313" key="10">
    <source>
        <dbReference type="EMBL" id="PSN68069.1"/>
    </source>
</evidence>
<dbReference type="SMART" id="SM00823">
    <property type="entry name" value="PKS_PP"/>
    <property type="match status" value="2"/>
</dbReference>
<dbReference type="Pfam" id="PF14765">
    <property type="entry name" value="PS-DH"/>
    <property type="match status" value="1"/>
</dbReference>
<keyword evidence="3" id="KW-0808">Transferase</keyword>
<dbReference type="InterPro" id="IPR001227">
    <property type="entry name" value="Ac_transferase_dom_sf"/>
</dbReference>
<evidence type="ECO:0000256" key="5">
    <source>
        <dbReference type="PROSITE-ProRule" id="PRU01363"/>
    </source>
</evidence>
<dbReference type="InterPro" id="IPR029058">
    <property type="entry name" value="AB_hydrolase_fold"/>
</dbReference>
<feature type="region of interest" description="Disordered" evidence="6">
    <location>
        <begin position="1596"/>
        <end position="1623"/>
    </location>
</feature>
<name>A0A2T2NRS3_CORCC</name>
<dbReference type="GO" id="GO:0044550">
    <property type="term" value="P:secondary metabolite biosynthetic process"/>
    <property type="evidence" value="ECO:0007669"/>
    <property type="project" value="TreeGrafter"/>
</dbReference>
<dbReference type="PROSITE" id="PS00606">
    <property type="entry name" value="KS3_1"/>
    <property type="match status" value="1"/>
</dbReference>
<feature type="active site" description="Proton donor; for dehydratase activity" evidence="5">
    <location>
        <position position="1500"/>
    </location>
</feature>
<feature type="region of interest" description="Disordered" evidence="6">
    <location>
        <begin position="338"/>
        <end position="364"/>
    </location>
</feature>
<keyword evidence="2" id="KW-0597">Phosphoprotein</keyword>
<dbReference type="PANTHER" id="PTHR43775">
    <property type="entry name" value="FATTY ACID SYNTHASE"/>
    <property type="match status" value="1"/>
</dbReference>
<dbReference type="SUPFAM" id="SSF47336">
    <property type="entry name" value="ACP-like"/>
    <property type="match status" value="2"/>
</dbReference>
<dbReference type="SMART" id="SM00827">
    <property type="entry name" value="PKS_AT"/>
    <property type="match status" value="1"/>
</dbReference>
<dbReference type="Pfam" id="PF00698">
    <property type="entry name" value="Acyl_transf_1"/>
    <property type="match status" value="1"/>
</dbReference>
<evidence type="ECO:0000313" key="11">
    <source>
        <dbReference type="Proteomes" id="UP000240883"/>
    </source>
</evidence>
<dbReference type="InterPro" id="IPR042104">
    <property type="entry name" value="PKS_dehydratase_sf"/>
</dbReference>
<dbReference type="InterPro" id="IPR030918">
    <property type="entry name" value="PT_fungal_PKS"/>
</dbReference>
<dbReference type="InterPro" id="IPR009081">
    <property type="entry name" value="PP-bd_ACP"/>
</dbReference>
<dbReference type="Pfam" id="PF16073">
    <property type="entry name" value="SAT"/>
    <property type="match status" value="1"/>
</dbReference>
<feature type="compositionally biased region" description="Low complexity" evidence="6">
    <location>
        <begin position="1612"/>
        <end position="1622"/>
    </location>
</feature>
<dbReference type="SUPFAM" id="SSF52151">
    <property type="entry name" value="FabD/lysophospholipase-like"/>
    <property type="match status" value="1"/>
</dbReference>
<dbReference type="InterPro" id="IPR001031">
    <property type="entry name" value="Thioesterase"/>
</dbReference>
<feature type="domain" description="PKS/mFAS DH" evidence="9">
    <location>
        <begin position="1277"/>
        <end position="1588"/>
    </location>
</feature>
<dbReference type="InterPro" id="IPR006162">
    <property type="entry name" value="Ppantetheine_attach_site"/>
</dbReference>
<dbReference type="InterPro" id="IPR050091">
    <property type="entry name" value="PKS_NRPS_Biosynth_Enz"/>
</dbReference>
<dbReference type="Gene3D" id="3.10.129.110">
    <property type="entry name" value="Polyketide synthase dehydratase"/>
    <property type="match status" value="1"/>
</dbReference>
<protein>
    <submittedName>
        <fullName evidence="10">PKS16 protein</fullName>
    </submittedName>
</protein>
<dbReference type="GO" id="GO:0004315">
    <property type="term" value="F:3-oxoacyl-[acyl-carrier-protein] synthase activity"/>
    <property type="evidence" value="ECO:0007669"/>
    <property type="project" value="InterPro"/>
</dbReference>
<dbReference type="PROSITE" id="PS00012">
    <property type="entry name" value="PHOSPHOPANTETHEINE"/>
    <property type="match status" value="1"/>
</dbReference>
<feature type="domain" description="Carrier" evidence="7">
    <location>
        <begin position="1747"/>
        <end position="1824"/>
    </location>
</feature>
<dbReference type="InterPro" id="IPR049900">
    <property type="entry name" value="PKS_mFAS_DH"/>
</dbReference>
<dbReference type="SUPFAM" id="SSF55048">
    <property type="entry name" value="Probable ACP-binding domain of malonyl-CoA ACP transacylase"/>
    <property type="match status" value="1"/>
</dbReference>
<dbReference type="EMBL" id="KZ678134">
    <property type="protein sequence ID" value="PSN68069.1"/>
    <property type="molecule type" value="Genomic_DNA"/>
</dbReference>
<dbReference type="Pfam" id="PF00109">
    <property type="entry name" value="ketoacyl-synt"/>
    <property type="match status" value="1"/>
</dbReference>
<proteinExistence type="predicted"/>
<evidence type="ECO:0000256" key="1">
    <source>
        <dbReference type="ARBA" id="ARBA00022450"/>
    </source>
</evidence>
<dbReference type="InterPro" id="IPR016039">
    <property type="entry name" value="Thiolase-like"/>
</dbReference>
<feature type="domain" description="Carrier" evidence="7">
    <location>
        <begin position="1627"/>
        <end position="1702"/>
    </location>
</feature>
<dbReference type="Pfam" id="PF02801">
    <property type="entry name" value="Ketoacyl-synt_C"/>
    <property type="match status" value="1"/>
</dbReference>
<dbReference type="Gene3D" id="3.40.366.10">
    <property type="entry name" value="Malonyl-Coenzyme A Acyl Carrier Protein, domain 2"/>
    <property type="match status" value="2"/>
</dbReference>
<evidence type="ECO:0000256" key="2">
    <source>
        <dbReference type="ARBA" id="ARBA00022553"/>
    </source>
</evidence>
<dbReference type="SUPFAM" id="SSF53474">
    <property type="entry name" value="alpha/beta-Hydrolases"/>
    <property type="match status" value="1"/>
</dbReference>
<reference evidence="10 11" key="1">
    <citation type="journal article" date="2018" name="Front. Microbiol.">
        <title>Genome-Wide Analysis of Corynespora cassiicola Leaf Fall Disease Putative Effectors.</title>
        <authorList>
            <person name="Lopez D."/>
            <person name="Ribeiro S."/>
            <person name="Label P."/>
            <person name="Fumanal B."/>
            <person name="Venisse J.S."/>
            <person name="Kohler A."/>
            <person name="de Oliveira R.R."/>
            <person name="Labutti K."/>
            <person name="Lipzen A."/>
            <person name="Lail K."/>
            <person name="Bauer D."/>
            <person name="Ohm R.A."/>
            <person name="Barry K.W."/>
            <person name="Spatafora J."/>
            <person name="Grigoriev I.V."/>
            <person name="Martin F.M."/>
            <person name="Pujade-Renaud V."/>
        </authorList>
    </citation>
    <scope>NUCLEOTIDE SEQUENCE [LARGE SCALE GENOMIC DNA]</scope>
    <source>
        <strain evidence="10 11">Philippines</strain>
    </source>
</reference>
<dbReference type="InterPro" id="IPR014043">
    <property type="entry name" value="Acyl_transferase_dom"/>
</dbReference>
<dbReference type="Gene3D" id="3.30.70.3290">
    <property type="match status" value="1"/>
</dbReference>
<dbReference type="CDD" id="cd00833">
    <property type="entry name" value="PKS"/>
    <property type="match status" value="1"/>
</dbReference>
<feature type="region of interest" description="Disordered" evidence="6">
    <location>
        <begin position="1707"/>
        <end position="1729"/>
    </location>
</feature>
<feature type="domain" description="Ketosynthase family 3 (KS3)" evidence="8">
    <location>
        <begin position="365"/>
        <end position="791"/>
    </location>
</feature>
<accession>A0A2T2NRS3</accession>
<evidence type="ECO:0000256" key="3">
    <source>
        <dbReference type="ARBA" id="ARBA00022679"/>
    </source>
</evidence>
<gene>
    <name evidence="10" type="ORF">BS50DRAFT_665624</name>
</gene>
<dbReference type="FunFam" id="1.10.1200.10:FF:000011">
    <property type="entry name" value="Sterigmatocystin biosynthesis polyketide synthase"/>
    <property type="match status" value="1"/>
</dbReference>
<feature type="compositionally biased region" description="Basic and acidic residues" evidence="6">
    <location>
        <begin position="1596"/>
        <end position="1611"/>
    </location>
</feature>
<keyword evidence="11" id="KW-1185">Reference proteome</keyword>
<dbReference type="SMART" id="SM00825">
    <property type="entry name" value="PKS_KS"/>
    <property type="match status" value="1"/>
</dbReference>
<dbReference type="PROSITE" id="PS52019">
    <property type="entry name" value="PKS_MFAS_DH"/>
    <property type="match status" value="1"/>
</dbReference>
<dbReference type="Pfam" id="PF00550">
    <property type="entry name" value="PP-binding"/>
    <property type="match status" value="2"/>
</dbReference>
<keyword evidence="1" id="KW-0596">Phosphopantetheine</keyword>
<dbReference type="InterPro" id="IPR014030">
    <property type="entry name" value="Ketoacyl_synth_N"/>
</dbReference>
<organism evidence="10 11">
    <name type="scientific">Corynespora cassiicola Philippines</name>
    <dbReference type="NCBI Taxonomy" id="1448308"/>
    <lineage>
        <taxon>Eukaryota</taxon>
        <taxon>Fungi</taxon>
        <taxon>Dikarya</taxon>
        <taxon>Ascomycota</taxon>
        <taxon>Pezizomycotina</taxon>
        <taxon>Dothideomycetes</taxon>
        <taxon>Pleosporomycetidae</taxon>
        <taxon>Pleosporales</taxon>
        <taxon>Corynesporascaceae</taxon>
        <taxon>Corynespora</taxon>
    </lineage>
</organism>
<dbReference type="InterPro" id="IPR016035">
    <property type="entry name" value="Acyl_Trfase/lysoPLipase"/>
</dbReference>
<feature type="region of interest" description="C-terminal hotdog fold" evidence="5">
    <location>
        <begin position="1439"/>
        <end position="1588"/>
    </location>
</feature>
<dbReference type="GO" id="GO:0006633">
    <property type="term" value="P:fatty acid biosynthetic process"/>
    <property type="evidence" value="ECO:0007669"/>
    <property type="project" value="InterPro"/>
</dbReference>
<dbReference type="PANTHER" id="PTHR43775:SF37">
    <property type="entry name" value="SI:DKEY-61P9.11"/>
    <property type="match status" value="1"/>
</dbReference>
<dbReference type="InterPro" id="IPR020806">
    <property type="entry name" value="PKS_PP-bd"/>
</dbReference>
<dbReference type="PROSITE" id="PS52004">
    <property type="entry name" value="KS3_2"/>
    <property type="match status" value="1"/>
</dbReference>
<dbReference type="InterPro" id="IPR036736">
    <property type="entry name" value="ACP-like_sf"/>
</dbReference>
<evidence type="ECO:0000256" key="6">
    <source>
        <dbReference type="SAM" id="MobiDB-lite"/>
    </source>
</evidence>
<dbReference type="PROSITE" id="PS50075">
    <property type="entry name" value="CARRIER"/>
    <property type="match status" value="2"/>
</dbReference>
<evidence type="ECO:0000259" key="9">
    <source>
        <dbReference type="PROSITE" id="PS52019"/>
    </source>
</evidence>
<dbReference type="Gene3D" id="3.40.47.10">
    <property type="match status" value="1"/>
</dbReference>
<dbReference type="Gene3D" id="1.10.1200.10">
    <property type="entry name" value="ACP-like"/>
    <property type="match status" value="2"/>
</dbReference>